<evidence type="ECO:0000256" key="9">
    <source>
        <dbReference type="ARBA" id="ARBA00034078"/>
    </source>
</evidence>
<dbReference type="Pfam" id="PF00970">
    <property type="entry name" value="FAD_binding_6"/>
    <property type="match status" value="1"/>
</dbReference>
<evidence type="ECO:0000259" key="10">
    <source>
        <dbReference type="PROSITE" id="PS51085"/>
    </source>
</evidence>
<dbReference type="SUPFAM" id="SSF54292">
    <property type="entry name" value="2Fe-2S ferredoxin-like"/>
    <property type="match status" value="1"/>
</dbReference>
<dbReference type="Pfam" id="PF00175">
    <property type="entry name" value="NAD_binding_1"/>
    <property type="match status" value="1"/>
</dbReference>
<dbReference type="GO" id="GO:0050660">
    <property type="term" value="F:flavin adenine dinucleotide binding"/>
    <property type="evidence" value="ECO:0007669"/>
    <property type="project" value="TreeGrafter"/>
</dbReference>
<accession>A0A1W9HXZ7</accession>
<dbReference type="Gene3D" id="3.40.50.80">
    <property type="entry name" value="Nucleotide-binding domain of ferredoxin-NADP reductase (FNR) module"/>
    <property type="match status" value="1"/>
</dbReference>
<keyword evidence="5" id="KW-0274">FAD</keyword>
<dbReference type="AlphaFoldDB" id="A0A1W9HXZ7"/>
<evidence type="ECO:0000256" key="3">
    <source>
        <dbReference type="ARBA" id="ARBA00022714"/>
    </source>
</evidence>
<dbReference type="InterPro" id="IPR036010">
    <property type="entry name" value="2Fe-2S_ferredoxin-like_sf"/>
</dbReference>
<dbReference type="NCBIfam" id="TIGR02160">
    <property type="entry name" value="PA_CoA_Oxy5"/>
    <property type="match status" value="1"/>
</dbReference>
<evidence type="ECO:0000256" key="6">
    <source>
        <dbReference type="ARBA" id="ARBA00023002"/>
    </source>
</evidence>
<evidence type="ECO:0000313" key="12">
    <source>
        <dbReference type="EMBL" id="OQW52289.1"/>
    </source>
</evidence>
<dbReference type="Gene3D" id="3.10.20.30">
    <property type="match status" value="1"/>
</dbReference>
<dbReference type="PROSITE" id="PS51085">
    <property type="entry name" value="2FE2S_FER_2"/>
    <property type="match status" value="1"/>
</dbReference>
<keyword evidence="3" id="KW-0001">2Fe-2S</keyword>
<feature type="domain" description="2Fe-2S ferredoxin-type" evidence="10">
    <location>
        <begin position="265"/>
        <end position="356"/>
    </location>
</feature>
<dbReference type="InterPro" id="IPR001041">
    <property type="entry name" value="2Fe-2S_ferredoxin-type"/>
</dbReference>
<evidence type="ECO:0000256" key="7">
    <source>
        <dbReference type="ARBA" id="ARBA00023004"/>
    </source>
</evidence>
<evidence type="ECO:0000256" key="2">
    <source>
        <dbReference type="ARBA" id="ARBA00022630"/>
    </source>
</evidence>
<dbReference type="InterPro" id="IPR011884">
    <property type="entry name" value="PaaE"/>
</dbReference>
<reference evidence="12 13" key="1">
    <citation type="journal article" date="2017" name="Water Res.">
        <title>Comammox in drinking water systems.</title>
        <authorList>
            <person name="Wang Y."/>
            <person name="Ma L."/>
            <person name="Mao Y."/>
            <person name="Jiang X."/>
            <person name="Xia Y."/>
            <person name="Yu K."/>
            <person name="Li B."/>
            <person name="Zhang T."/>
        </authorList>
    </citation>
    <scope>NUCLEOTIDE SEQUENCE [LARGE SCALE GENOMIC DNA]</scope>
    <source>
        <strain evidence="12">SG_bin8</strain>
    </source>
</reference>
<dbReference type="GO" id="GO:0010124">
    <property type="term" value="P:phenylacetate catabolic process"/>
    <property type="evidence" value="ECO:0007669"/>
    <property type="project" value="InterPro"/>
</dbReference>
<comment type="cofactor">
    <cofactor evidence="1">
        <name>FAD</name>
        <dbReference type="ChEBI" id="CHEBI:57692"/>
    </cofactor>
</comment>
<keyword evidence="6" id="KW-0560">Oxidoreductase</keyword>
<dbReference type="GO" id="GO:0051537">
    <property type="term" value="F:2 iron, 2 sulfur cluster binding"/>
    <property type="evidence" value="ECO:0007669"/>
    <property type="project" value="UniProtKB-KW"/>
</dbReference>
<dbReference type="PROSITE" id="PS51384">
    <property type="entry name" value="FAD_FR"/>
    <property type="match status" value="1"/>
</dbReference>
<feature type="domain" description="FAD-binding FR-type" evidence="11">
    <location>
        <begin position="2"/>
        <end position="106"/>
    </location>
</feature>
<evidence type="ECO:0008006" key="14">
    <source>
        <dbReference type="Google" id="ProtNLM"/>
    </source>
</evidence>
<dbReference type="EMBL" id="LWDL01000014">
    <property type="protein sequence ID" value="OQW52289.1"/>
    <property type="molecule type" value="Genomic_DNA"/>
</dbReference>
<evidence type="ECO:0000259" key="11">
    <source>
        <dbReference type="PROSITE" id="PS51384"/>
    </source>
</evidence>
<dbReference type="InterPro" id="IPR012675">
    <property type="entry name" value="Beta-grasp_dom_sf"/>
</dbReference>
<protein>
    <recommendedName>
        <fullName evidence="14">Phenylacetic acid degradation protein</fullName>
    </recommendedName>
</protein>
<gene>
    <name evidence="12" type="ORF">A4S15_08460</name>
</gene>
<dbReference type="STRING" id="1827387.A4S15_08460"/>
<proteinExistence type="predicted"/>
<keyword evidence="7" id="KW-0408">Iron</keyword>
<dbReference type="InterPro" id="IPR050415">
    <property type="entry name" value="MRET"/>
</dbReference>
<sequence>MTRFHPVTIADIRRETAGSVSLGFVLPDALKEQFAFVPGQYLTLRATIDGEDLRRSYSICSALDEAQLRVGIKKVAGGAFSTYANEQLKIGDTLALMPPQGRFTLDLGKRGQHLLAIAAGSGITPILSIAKSLLSRDPAARFTLIYGNQTAQSVMFAEEWEDLKNRSIGRLSIVHVMSREAQDVALLSGRITGERLKALARGVVDVSDIDEAYLCGPQAMIADVRSALEEMGLAGERIHSELFKSAAPRAGFRAPAPQPEAGVLSRINVTLDGASRAFDMGEDDSNIVDAAARAGLDLPYSCKGGMCCTCRCKVTEGSVTMALNYSLEDWELNAGFVLACQARPKTPSVTLDFDQL</sequence>
<dbReference type="InterPro" id="IPR008333">
    <property type="entry name" value="Cbr1-like_FAD-bd_dom"/>
</dbReference>
<dbReference type="GO" id="GO:0046872">
    <property type="term" value="F:metal ion binding"/>
    <property type="evidence" value="ECO:0007669"/>
    <property type="project" value="UniProtKB-KW"/>
</dbReference>
<keyword evidence="2" id="KW-0285">Flavoprotein</keyword>
<evidence type="ECO:0000256" key="8">
    <source>
        <dbReference type="ARBA" id="ARBA00023014"/>
    </source>
</evidence>
<evidence type="ECO:0000256" key="4">
    <source>
        <dbReference type="ARBA" id="ARBA00022723"/>
    </source>
</evidence>
<name>A0A1W9HXZ7_9HYPH</name>
<organism evidence="12 13">
    <name type="scientific">Candidatus Raskinella chloraquaticus</name>
    <dbReference type="NCBI Taxonomy" id="1951219"/>
    <lineage>
        <taxon>Bacteria</taxon>
        <taxon>Pseudomonadati</taxon>
        <taxon>Pseudomonadota</taxon>
        <taxon>Alphaproteobacteria</taxon>
        <taxon>Hyphomicrobiales</taxon>
        <taxon>Phreatobacteraceae</taxon>
        <taxon>Candidatus Raskinella</taxon>
    </lineage>
</organism>
<comment type="cofactor">
    <cofactor evidence="9">
        <name>[2Fe-2S] cluster</name>
        <dbReference type="ChEBI" id="CHEBI:190135"/>
    </cofactor>
</comment>
<dbReference type="GO" id="GO:0016491">
    <property type="term" value="F:oxidoreductase activity"/>
    <property type="evidence" value="ECO:0007669"/>
    <property type="project" value="UniProtKB-KW"/>
</dbReference>
<evidence type="ECO:0000313" key="13">
    <source>
        <dbReference type="Proteomes" id="UP000192872"/>
    </source>
</evidence>
<keyword evidence="4" id="KW-0479">Metal-binding</keyword>
<dbReference type="InterPro" id="IPR001433">
    <property type="entry name" value="OxRdtase_FAD/NAD-bd"/>
</dbReference>
<dbReference type="PRINTS" id="PR00371">
    <property type="entry name" value="FPNCR"/>
</dbReference>
<dbReference type="Gene3D" id="2.40.30.10">
    <property type="entry name" value="Translation factors"/>
    <property type="match status" value="1"/>
</dbReference>
<dbReference type="PANTHER" id="PTHR47354:SF8">
    <property type="entry name" value="1,2-PHENYLACETYL-COA EPOXIDASE, SUBUNIT E"/>
    <property type="match status" value="1"/>
</dbReference>
<dbReference type="InterPro" id="IPR001709">
    <property type="entry name" value="Flavoprot_Pyr_Nucl_cyt_Rdtase"/>
</dbReference>
<dbReference type="PRINTS" id="PR00410">
    <property type="entry name" value="PHEHYDRXLASE"/>
</dbReference>
<dbReference type="Proteomes" id="UP000192872">
    <property type="component" value="Unassembled WGS sequence"/>
</dbReference>
<dbReference type="RefSeq" id="WP_376800699.1">
    <property type="nucleotide sequence ID" value="NZ_DBNB01000001.1"/>
</dbReference>
<keyword evidence="8" id="KW-0411">Iron-sulfur</keyword>
<dbReference type="PANTHER" id="PTHR47354">
    <property type="entry name" value="NADH OXIDOREDUCTASE HCR"/>
    <property type="match status" value="1"/>
</dbReference>
<evidence type="ECO:0000256" key="5">
    <source>
        <dbReference type="ARBA" id="ARBA00022827"/>
    </source>
</evidence>
<dbReference type="CDD" id="cd00207">
    <property type="entry name" value="fer2"/>
    <property type="match status" value="1"/>
</dbReference>
<dbReference type="Pfam" id="PF00111">
    <property type="entry name" value="Fer2"/>
    <property type="match status" value="1"/>
</dbReference>
<dbReference type="InterPro" id="IPR017938">
    <property type="entry name" value="Riboflavin_synthase-like_b-brl"/>
</dbReference>
<dbReference type="InterPro" id="IPR017927">
    <property type="entry name" value="FAD-bd_FR_type"/>
</dbReference>
<dbReference type="CDD" id="cd06214">
    <property type="entry name" value="PA_degradation_oxidoreductase_like"/>
    <property type="match status" value="1"/>
</dbReference>
<dbReference type="SUPFAM" id="SSF63380">
    <property type="entry name" value="Riboflavin synthase domain-like"/>
    <property type="match status" value="1"/>
</dbReference>
<dbReference type="SUPFAM" id="SSF52343">
    <property type="entry name" value="Ferredoxin reductase-like, C-terminal NADP-linked domain"/>
    <property type="match status" value="1"/>
</dbReference>
<evidence type="ECO:0000256" key="1">
    <source>
        <dbReference type="ARBA" id="ARBA00001974"/>
    </source>
</evidence>
<comment type="caution">
    <text evidence="12">The sequence shown here is derived from an EMBL/GenBank/DDBJ whole genome shotgun (WGS) entry which is preliminary data.</text>
</comment>
<dbReference type="InterPro" id="IPR039261">
    <property type="entry name" value="FNR_nucleotide-bd"/>
</dbReference>